<accession>A0A9P6HJH6</accession>
<name>A0A9P6HJH6_9AGAM</name>
<reference evidence="2" key="1">
    <citation type="journal article" date="2020" name="Nat. Commun.">
        <title>Large-scale genome sequencing of mycorrhizal fungi provides insights into the early evolution of symbiotic traits.</title>
        <authorList>
            <person name="Miyauchi S."/>
            <person name="Kiss E."/>
            <person name="Kuo A."/>
            <person name="Drula E."/>
            <person name="Kohler A."/>
            <person name="Sanchez-Garcia M."/>
            <person name="Morin E."/>
            <person name="Andreopoulos B."/>
            <person name="Barry K.W."/>
            <person name="Bonito G."/>
            <person name="Buee M."/>
            <person name="Carver A."/>
            <person name="Chen C."/>
            <person name="Cichocki N."/>
            <person name="Clum A."/>
            <person name="Culley D."/>
            <person name="Crous P.W."/>
            <person name="Fauchery L."/>
            <person name="Girlanda M."/>
            <person name="Hayes R.D."/>
            <person name="Keri Z."/>
            <person name="LaButti K."/>
            <person name="Lipzen A."/>
            <person name="Lombard V."/>
            <person name="Magnuson J."/>
            <person name="Maillard F."/>
            <person name="Murat C."/>
            <person name="Nolan M."/>
            <person name="Ohm R.A."/>
            <person name="Pangilinan J."/>
            <person name="Pereira M.F."/>
            <person name="Perotto S."/>
            <person name="Peter M."/>
            <person name="Pfister S."/>
            <person name="Riley R."/>
            <person name="Sitrit Y."/>
            <person name="Stielow J.B."/>
            <person name="Szollosi G."/>
            <person name="Zifcakova L."/>
            <person name="Stursova M."/>
            <person name="Spatafora J.W."/>
            <person name="Tedersoo L."/>
            <person name="Vaario L.M."/>
            <person name="Yamada A."/>
            <person name="Yan M."/>
            <person name="Wang P."/>
            <person name="Xu J."/>
            <person name="Bruns T."/>
            <person name="Baldrian P."/>
            <person name="Vilgalys R."/>
            <person name="Dunand C."/>
            <person name="Henrissat B."/>
            <person name="Grigoriev I.V."/>
            <person name="Hibbett D."/>
            <person name="Nagy L.G."/>
            <person name="Martin F.M."/>
        </authorList>
    </citation>
    <scope>NUCLEOTIDE SEQUENCE</scope>
    <source>
        <strain evidence="2">UH-Tt-Lm1</strain>
    </source>
</reference>
<feature type="region of interest" description="Disordered" evidence="1">
    <location>
        <begin position="150"/>
        <end position="169"/>
    </location>
</feature>
<keyword evidence="3" id="KW-1185">Reference proteome</keyword>
<dbReference type="Proteomes" id="UP000736335">
    <property type="component" value="Unassembled WGS sequence"/>
</dbReference>
<dbReference type="OrthoDB" id="3231772at2759"/>
<dbReference type="EMBL" id="WIUZ02000004">
    <property type="protein sequence ID" value="KAF9788354.1"/>
    <property type="molecule type" value="Genomic_DNA"/>
</dbReference>
<comment type="caution">
    <text evidence="2">The sequence shown here is derived from an EMBL/GenBank/DDBJ whole genome shotgun (WGS) entry which is preliminary data.</text>
</comment>
<organism evidence="2 3">
    <name type="scientific">Thelephora terrestris</name>
    <dbReference type="NCBI Taxonomy" id="56493"/>
    <lineage>
        <taxon>Eukaryota</taxon>
        <taxon>Fungi</taxon>
        <taxon>Dikarya</taxon>
        <taxon>Basidiomycota</taxon>
        <taxon>Agaricomycotina</taxon>
        <taxon>Agaricomycetes</taxon>
        <taxon>Thelephorales</taxon>
        <taxon>Thelephoraceae</taxon>
        <taxon>Thelephora</taxon>
    </lineage>
</organism>
<protein>
    <submittedName>
        <fullName evidence="2">Uncharacterized protein</fullName>
    </submittedName>
</protein>
<sequence length="199" mass="22361">MSCTTILPTVSSETPPKSHFALAQINGDICLAQLPPSVPGSAASALSAVDVNVFVHEFINIFRFSHRTVLHPADIHVIDSIGDNWVRCEEENERVFLSKDVMERFSKLMVYRPVKPIRQSRRQYAHRSSRTPQLSPAGTPLFTQFSYPSQLSHPSVSRDTSPVNPTFFTPQWQDDDSLYHETLRLEASPSRAKTTNPVV</sequence>
<evidence type="ECO:0000313" key="3">
    <source>
        <dbReference type="Proteomes" id="UP000736335"/>
    </source>
</evidence>
<dbReference type="AlphaFoldDB" id="A0A9P6HJH6"/>
<reference evidence="2" key="2">
    <citation type="submission" date="2020-11" db="EMBL/GenBank/DDBJ databases">
        <authorList>
            <consortium name="DOE Joint Genome Institute"/>
            <person name="Kuo A."/>
            <person name="Miyauchi S."/>
            <person name="Kiss E."/>
            <person name="Drula E."/>
            <person name="Kohler A."/>
            <person name="Sanchez-Garcia M."/>
            <person name="Andreopoulos B."/>
            <person name="Barry K.W."/>
            <person name="Bonito G."/>
            <person name="Buee M."/>
            <person name="Carver A."/>
            <person name="Chen C."/>
            <person name="Cichocki N."/>
            <person name="Clum A."/>
            <person name="Culley D."/>
            <person name="Crous P.W."/>
            <person name="Fauchery L."/>
            <person name="Girlanda M."/>
            <person name="Hayes R."/>
            <person name="Keri Z."/>
            <person name="Labutti K."/>
            <person name="Lipzen A."/>
            <person name="Lombard V."/>
            <person name="Magnuson J."/>
            <person name="Maillard F."/>
            <person name="Morin E."/>
            <person name="Murat C."/>
            <person name="Nolan M."/>
            <person name="Ohm R."/>
            <person name="Pangilinan J."/>
            <person name="Pereira M."/>
            <person name="Perotto S."/>
            <person name="Peter M."/>
            <person name="Riley R."/>
            <person name="Sitrit Y."/>
            <person name="Stielow B."/>
            <person name="Szollosi G."/>
            <person name="Zifcakova L."/>
            <person name="Stursova M."/>
            <person name="Spatafora J.W."/>
            <person name="Tedersoo L."/>
            <person name="Vaario L.-M."/>
            <person name="Yamada A."/>
            <person name="Yan M."/>
            <person name="Wang P."/>
            <person name="Xu J."/>
            <person name="Bruns T."/>
            <person name="Baldrian P."/>
            <person name="Vilgalys R."/>
            <person name="Henrissat B."/>
            <person name="Grigoriev I.V."/>
            <person name="Hibbett D."/>
            <person name="Nagy L.G."/>
            <person name="Martin F.M."/>
        </authorList>
    </citation>
    <scope>NUCLEOTIDE SEQUENCE</scope>
    <source>
        <strain evidence="2">UH-Tt-Lm1</strain>
    </source>
</reference>
<gene>
    <name evidence="2" type="ORF">BJ322DRAFT_625943</name>
</gene>
<evidence type="ECO:0000256" key="1">
    <source>
        <dbReference type="SAM" id="MobiDB-lite"/>
    </source>
</evidence>
<evidence type="ECO:0000313" key="2">
    <source>
        <dbReference type="EMBL" id="KAF9788354.1"/>
    </source>
</evidence>
<proteinExistence type="predicted"/>